<reference evidence="1 2" key="1">
    <citation type="submission" date="2019-03" db="EMBL/GenBank/DDBJ databases">
        <title>First draft genome of Liparis tanakae, snailfish: a comprehensive survey of snailfish specific genes.</title>
        <authorList>
            <person name="Kim W."/>
            <person name="Song I."/>
            <person name="Jeong J.-H."/>
            <person name="Kim D."/>
            <person name="Kim S."/>
            <person name="Ryu S."/>
            <person name="Song J.Y."/>
            <person name="Lee S.K."/>
        </authorList>
    </citation>
    <scope>NUCLEOTIDE SEQUENCE [LARGE SCALE GENOMIC DNA]</scope>
    <source>
        <tissue evidence="1">Muscle</tissue>
    </source>
</reference>
<accession>A0A4Z2GFH8</accession>
<organism evidence="1 2">
    <name type="scientific">Liparis tanakae</name>
    <name type="common">Tanaka's snailfish</name>
    <dbReference type="NCBI Taxonomy" id="230148"/>
    <lineage>
        <taxon>Eukaryota</taxon>
        <taxon>Metazoa</taxon>
        <taxon>Chordata</taxon>
        <taxon>Craniata</taxon>
        <taxon>Vertebrata</taxon>
        <taxon>Euteleostomi</taxon>
        <taxon>Actinopterygii</taxon>
        <taxon>Neopterygii</taxon>
        <taxon>Teleostei</taxon>
        <taxon>Neoteleostei</taxon>
        <taxon>Acanthomorphata</taxon>
        <taxon>Eupercaria</taxon>
        <taxon>Perciformes</taxon>
        <taxon>Cottioidei</taxon>
        <taxon>Cottales</taxon>
        <taxon>Liparidae</taxon>
        <taxon>Liparis</taxon>
    </lineage>
</organism>
<proteinExistence type="predicted"/>
<keyword evidence="2" id="KW-1185">Reference proteome</keyword>
<evidence type="ECO:0000313" key="1">
    <source>
        <dbReference type="EMBL" id="TNN52288.1"/>
    </source>
</evidence>
<protein>
    <submittedName>
        <fullName evidence="1">Uncharacterized protein</fullName>
    </submittedName>
</protein>
<dbReference type="AlphaFoldDB" id="A0A4Z2GFH8"/>
<gene>
    <name evidence="1" type="ORF">EYF80_037515</name>
</gene>
<name>A0A4Z2GFH8_9TELE</name>
<dbReference type="EMBL" id="SRLO01000552">
    <property type="protein sequence ID" value="TNN52288.1"/>
    <property type="molecule type" value="Genomic_DNA"/>
</dbReference>
<comment type="caution">
    <text evidence="1">The sequence shown here is derived from an EMBL/GenBank/DDBJ whole genome shotgun (WGS) entry which is preliminary data.</text>
</comment>
<dbReference type="Proteomes" id="UP000314294">
    <property type="component" value="Unassembled WGS sequence"/>
</dbReference>
<evidence type="ECO:0000313" key="2">
    <source>
        <dbReference type="Proteomes" id="UP000314294"/>
    </source>
</evidence>
<sequence>MLTGDNREGQSDKIRTSEMNFWSIEAWGEDVSVAGASRRREMGRFQSRFLKTVLTPKRRTTAALQYINKALEDLRRRRTYRDLIPTATSKQKPMLGMYRTLSAITNPT</sequence>